<accession>A0ABY8TBI5</accession>
<dbReference type="Proteomes" id="UP001233264">
    <property type="component" value="Chromosome"/>
</dbReference>
<protein>
    <submittedName>
        <fullName evidence="2">Tail fiber domain-containing protein</fullName>
    </submittedName>
</protein>
<dbReference type="RefSeq" id="WP_003530054.1">
    <property type="nucleotide sequence ID" value="NZ_CP120365.1"/>
</dbReference>
<evidence type="ECO:0000313" key="2">
    <source>
        <dbReference type="EMBL" id="WHS94545.1"/>
    </source>
</evidence>
<name>A0ABY8TBI5_9HYPH</name>
<dbReference type="Pfam" id="PF13884">
    <property type="entry name" value="Peptidase_S74"/>
    <property type="match status" value="1"/>
</dbReference>
<organism evidence="2 3">
    <name type="scientific">Sinorhizobium kummerowiae</name>
    <dbReference type="NCBI Taxonomy" id="158892"/>
    <lineage>
        <taxon>Bacteria</taxon>
        <taxon>Pseudomonadati</taxon>
        <taxon>Pseudomonadota</taxon>
        <taxon>Alphaproteobacteria</taxon>
        <taxon>Hyphomicrobiales</taxon>
        <taxon>Rhizobiaceae</taxon>
        <taxon>Sinorhizobium/Ensifer group</taxon>
        <taxon>Sinorhizobium</taxon>
    </lineage>
</organism>
<gene>
    <name evidence="2" type="ORF">PZL22_002273</name>
</gene>
<feature type="domain" description="Peptidase S74" evidence="1">
    <location>
        <begin position="549"/>
        <end position="599"/>
    </location>
</feature>
<evidence type="ECO:0000313" key="3">
    <source>
        <dbReference type="Proteomes" id="UP001233264"/>
    </source>
</evidence>
<keyword evidence="3" id="KW-1185">Reference proteome</keyword>
<sequence length="621" mass="66169">MGKQKAPSPPDPNKTASAQTATNIGTAIANQTLGNVNQVTPDGSLTYSQTGSTKWTDPLNGKEYDLPTYTATQTLSPEQQAIKNQTDAAELNMATLASTQSGKLNTLLGSQLDISKAPAAGSASAIGLPQYQSFTGGPQLQTGLGNYGNVQSSIAGAGPIRTGLGNTGKVQTGLAGAGNVQNAIASAGPIQNQVANAGQIQTSLGNAGDITRSYAFDLDTAKYEQALLDRLNPQLERDRAALETKLSNQGLQPGSEAYNRAIDEANRAANDARIGATLSAGQEQSRIAGLAQNQAMFQNSAQQQAYDQMTGLAQFYNSAQAQQYAQNANDMQMANAAQGQTFGQNQAQTEANNAGQQQKFNQNLASGQFANAAQQQLFNNALQEAQFTNAAQEQTFGQNKAQLEANNAAQNQKFTQGLAGAEFGNSALQQQYQNQNTATAGNNALADQRFNTQQAKFNLQNQERAQYLNELYAQRNQPVNEISALLSGAQVGSPNFVPTQGAQVPTVDYAGLVNQNYQNQLSAWQQNNANSQSLLGGLLGFGGQLAALSDKRAKKEIEKVGELKGHGLYEYRYKGTHDDGKRHIGVMAQEVEKMRPDAVSRRPDGLRQVDYGKLFNAGRKK</sequence>
<evidence type="ECO:0000259" key="1">
    <source>
        <dbReference type="Pfam" id="PF13884"/>
    </source>
</evidence>
<dbReference type="InterPro" id="IPR030392">
    <property type="entry name" value="S74_ICA"/>
</dbReference>
<reference evidence="2 3" key="1">
    <citation type="submission" date="2023-03" db="EMBL/GenBank/DDBJ databases">
        <authorList>
            <person name="Menendez E."/>
            <person name="Kaur S."/>
            <person name="Flores-Felix J.D."/>
            <person name="diCenzo G.C."/>
            <person name="Peix A."/>
            <person name="Velazquez E."/>
        </authorList>
    </citation>
    <scope>NUCLEOTIDE SEQUENCE [LARGE SCALE GENOMIC DNA]</scope>
    <source>
        <strain evidence="2 3">CCBAU 71714</strain>
    </source>
</reference>
<dbReference type="EMBL" id="CP120365">
    <property type="protein sequence ID" value="WHS94545.1"/>
    <property type="molecule type" value="Genomic_DNA"/>
</dbReference>
<proteinExistence type="predicted"/>